<organism evidence="1 2">
    <name type="scientific">Brenthis ino</name>
    <name type="common">lesser marbled fritillary</name>
    <dbReference type="NCBI Taxonomy" id="405034"/>
    <lineage>
        <taxon>Eukaryota</taxon>
        <taxon>Metazoa</taxon>
        <taxon>Ecdysozoa</taxon>
        <taxon>Arthropoda</taxon>
        <taxon>Hexapoda</taxon>
        <taxon>Insecta</taxon>
        <taxon>Pterygota</taxon>
        <taxon>Neoptera</taxon>
        <taxon>Endopterygota</taxon>
        <taxon>Lepidoptera</taxon>
        <taxon>Glossata</taxon>
        <taxon>Ditrysia</taxon>
        <taxon>Papilionoidea</taxon>
        <taxon>Nymphalidae</taxon>
        <taxon>Heliconiinae</taxon>
        <taxon>Argynnini</taxon>
        <taxon>Brenthis</taxon>
    </lineage>
</organism>
<accession>A0A8J9VAL3</accession>
<dbReference type="Proteomes" id="UP000838878">
    <property type="component" value="Chromosome 13"/>
</dbReference>
<reference evidence="1" key="1">
    <citation type="submission" date="2021-12" db="EMBL/GenBank/DDBJ databases">
        <authorList>
            <person name="Martin H S."/>
        </authorList>
    </citation>
    <scope>NUCLEOTIDE SEQUENCE</scope>
</reference>
<dbReference type="EMBL" id="OV170233">
    <property type="protein sequence ID" value="CAH0719038.1"/>
    <property type="molecule type" value="Genomic_DNA"/>
</dbReference>
<feature type="non-terminal residue" evidence="1">
    <location>
        <position position="98"/>
    </location>
</feature>
<sequence>MHAPSGTRSREHWHNKCRYKLEPNVSSTCMHKLKNHKSQMHAPSGTRSREHWHNKCRYKLEPNVSSTCMHKLKITNHKCMPPAGLEAASTGTTSVATN</sequence>
<protein>
    <submittedName>
        <fullName evidence="1">Uncharacterized protein</fullName>
    </submittedName>
</protein>
<name>A0A8J9VAL3_9NEOP</name>
<evidence type="ECO:0000313" key="1">
    <source>
        <dbReference type="EMBL" id="CAH0719038.1"/>
    </source>
</evidence>
<keyword evidence="2" id="KW-1185">Reference proteome</keyword>
<evidence type="ECO:0000313" key="2">
    <source>
        <dbReference type="Proteomes" id="UP000838878"/>
    </source>
</evidence>
<dbReference type="AlphaFoldDB" id="A0A8J9VAL3"/>
<proteinExistence type="predicted"/>
<gene>
    <name evidence="1" type="ORF">BINO364_LOCUS5434</name>
</gene>